<dbReference type="InterPro" id="IPR012495">
    <property type="entry name" value="TadE-like_dom"/>
</dbReference>
<feature type="region of interest" description="Disordered" evidence="1">
    <location>
        <begin position="1"/>
        <end position="36"/>
    </location>
</feature>
<evidence type="ECO:0000313" key="5">
    <source>
        <dbReference type="EMBL" id="RKN20655.1"/>
    </source>
</evidence>
<evidence type="ECO:0000313" key="6">
    <source>
        <dbReference type="Proteomes" id="UP000268652"/>
    </source>
</evidence>
<keyword evidence="2" id="KW-1133">Transmembrane helix</keyword>
<dbReference type="Proteomes" id="UP000268652">
    <property type="component" value="Unassembled WGS sequence"/>
</dbReference>
<dbReference type="Pfam" id="PF07811">
    <property type="entry name" value="TadE"/>
    <property type="match status" value="1"/>
</dbReference>
<dbReference type="Proteomes" id="UP000275024">
    <property type="component" value="Unassembled WGS sequence"/>
</dbReference>
<dbReference type="AlphaFoldDB" id="A0A3A9W3Q8"/>
<evidence type="ECO:0000313" key="4">
    <source>
        <dbReference type="EMBL" id="RKN07891.1"/>
    </source>
</evidence>
<feature type="compositionally biased region" description="Basic residues" evidence="1">
    <location>
        <begin position="1"/>
        <end position="15"/>
    </location>
</feature>
<sequence length="190" mass="21118">MGHHRRHRRRRGRGRGRGDHERPERPRRRCERLHRGRPRLPRLLTVRRLAAFVRRRVGEGADGGSSAIEFVVLTPVMFFMIFGAVQFALYSFAEQVAKAAAQAGARTARAEADADPDGWRAKAEDKAHEYIEQLGPGMFTARPDVTTARPAAFTVRVEVVGNVPSILPGMDLTVEAASEGPVERFVPDGE</sequence>
<protein>
    <submittedName>
        <fullName evidence="4">Pilus assembly protein</fullName>
    </submittedName>
</protein>
<evidence type="ECO:0000313" key="7">
    <source>
        <dbReference type="Proteomes" id="UP000275024"/>
    </source>
</evidence>
<name>A0A3A9W3Q8_9ACTN</name>
<feature type="compositionally biased region" description="Basic residues" evidence="1">
    <location>
        <begin position="25"/>
        <end position="36"/>
    </location>
</feature>
<accession>A0A3A9W3Q8</accession>
<gene>
    <name evidence="5" type="ORF">D7318_17245</name>
    <name evidence="4" type="ORF">D7319_17675</name>
</gene>
<keyword evidence="6" id="KW-1185">Reference proteome</keyword>
<dbReference type="EMBL" id="RBDY01000012">
    <property type="protein sequence ID" value="RKN20655.1"/>
    <property type="molecule type" value="Genomic_DNA"/>
</dbReference>
<evidence type="ECO:0000256" key="2">
    <source>
        <dbReference type="SAM" id="Phobius"/>
    </source>
</evidence>
<organism evidence="4 7">
    <name type="scientific">Streptomyces radicis</name>
    <dbReference type="NCBI Taxonomy" id="1750517"/>
    <lineage>
        <taxon>Bacteria</taxon>
        <taxon>Bacillati</taxon>
        <taxon>Actinomycetota</taxon>
        <taxon>Actinomycetes</taxon>
        <taxon>Kitasatosporales</taxon>
        <taxon>Streptomycetaceae</taxon>
        <taxon>Streptomyces</taxon>
    </lineage>
</organism>
<reference evidence="6 7" key="1">
    <citation type="submission" date="2018-09" db="EMBL/GenBank/DDBJ databases">
        <title>Streptomyces sp. nov. DS1-2, an endophytic actinomycete isolated from roots of Dendrobium scabrilingue.</title>
        <authorList>
            <person name="Kuncharoen N."/>
            <person name="Kudo T."/>
            <person name="Ohkuma M."/>
            <person name="Yuki M."/>
            <person name="Tanasupawat S."/>
        </authorList>
    </citation>
    <scope>NUCLEOTIDE SEQUENCE [LARGE SCALE GENOMIC DNA]</scope>
    <source>
        <strain evidence="4 7">AZ1-7</strain>
        <strain evidence="5 6">DS1-2</strain>
    </source>
</reference>
<evidence type="ECO:0000259" key="3">
    <source>
        <dbReference type="Pfam" id="PF07811"/>
    </source>
</evidence>
<dbReference type="EMBL" id="RBDX01000013">
    <property type="protein sequence ID" value="RKN07891.1"/>
    <property type="molecule type" value="Genomic_DNA"/>
</dbReference>
<keyword evidence="2" id="KW-0812">Transmembrane</keyword>
<evidence type="ECO:0000256" key="1">
    <source>
        <dbReference type="SAM" id="MobiDB-lite"/>
    </source>
</evidence>
<keyword evidence="2" id="KW-0472">Membrane</keyword>
<dbReference type="OrthoDB" id="5187619at2"/>
<comment type="caution">
    <text evidence="4">The sequence shown here is derived from an EMBL/GenBank/DDBJ whole genome shotgun (WGS) entry which is preliminary data.</text>
</comment>
<proteinExistence type="predicted"/>
<feature type="domain" description="TadE-like" evidence="3">
    <location>
        <begin position="64"/>
        <end position="106"/>
    </location>
</feature>
<feature type="transmembrane region" description="Helical" evidence="2">
    <location>
        <begin position="70"/>
        <end position="93"/>
    </location>
</feature>